<reference evidence="1 2" key="1">
    <citation type="submission" date="2021-06" db="EMBL/GenBank/DDBJ databases">
        <title>Caerostris extrusa draft genome.</title>
        <authorList>
            <person name="Kono N."/>
            <person name="Arakawa K."/>
        </authorList>
    </citation>
    <scope>NUCLEOTIDE SEQUENCE [LARGE SCALE GENOMIC DNA]</scope>
</reference>
<dbReference type="EMBL" id="BPLR01017398">
    <property type="protein sequence ID" value="GIY91265.1"/>
    <property type="molecule type" value="Genomic_DNA"/>
</dbReference>
<proteinExistence type="predicted"/>
<accession>A0AAV4XAP8</accession>
<protein>
    <submittedName>
        <fullName evidence="1">Uncharacterized protein</fullName>
    </submittedName>
</protein>
<dbReference type="AlphaFoldDB" id="A0AAV4XAP8"/>
<name>A0AAV4XAP8_CAEEX</name>
<organism evidence="1 2">
    <name type="scientific">Caerostris extrusa</name>
    <name type="common">Bark spider</name>
    <name type="synonym">Caerostris bankana</name>
    <dbReference type="NCBI Taxonomy" id="172846"/>
    <lineage>
        <taxon>Eukaryota</taxon>
        <taxon>Metazoa</taxon>
        <taxon>Ecdysozoa</taxon>
        <taxon>Arthropoda</taxon>
        <taxon>Chelicerata</taxon>
        <taxon>Arachnida</taxon>
        <taxon>Araneae</taxon>
        <taxon>Araneomorphae</taxon>
        <taxon>Entelegynae</taxon>
        <taxon>Araneoidea</taxon>
        <taxon>Araneidae</taxon>
        <taxon>Caerostris</taxon>
    </lineage>
</organism>
<dbReference type="Proteomes" id="UP001054945">
    <property type="component" value="Unassembled WGS sequence"/>
</dbReference>
<sequence length="106" mass="12093">MVEEESSFSIQTAVVRDDRRNNIHSYIRTTYFCSSAPVSVEDPIDGGLRNKCQIVTMVEASSFSKQATVVRDGRRNNTHSYIRRHILFIRSSVGGGSNRWGLRWVK</sequence>
<keyword evidence="2" id="KW-1185">Reference proteome</keyword>
<gene>
    <name evidence="1" type="ORF">CEXT_500881</name>
</gene>
<evidence type="ECO:0000313" key="2">
    <source>
        <dbReference type="Proteomes" id="UP001054945"/>
    </source>
</evidence>
<comment type="caution">
    <text evidence="1">The sequence shown here is derived from an EMBL/GenBank/DDBJ whole genome shotgun (WGS) entry which is preliminary data.</text>
</comment>
<evidence type="ECO:0000313" key="1">
    <source>
        <dbReference type="EMBL" id="GIY91265.1"/>
    </source>
</evidence>